<comment type="caution">
    <text evidence="2">The sequence shown here is derived from an EMBL/GenBank/DDBJ whole genome shotgun (WGS) entry which is preliminary data.</text>
</comment>
<keyword evidence="1" id="KW-0472">Membrane</keyword>
<keyword evidence="1" id="KW-0812">Transmembrane</keyword>
<evidence type="ECO:0000313" key="3">
    <source>
        <dbReference type="Proteomes" id="UP001041814"/>
    </source>
</evidence>
<evidence type="ECO:0000313" key="2">
    <source>
        <dbReference type="EMBL" id="MBK1711516.1"/>
    </source>
</evidence>
<reference evidence="2" key="2">
    <citation type="journal article" date="2020" name="Microorganisms">
        <title>Osmotic Adaptation and Compatible Solute Biosynthesis of Phototrophic Bacteria as Revealed from Genome Analyses.</title>
        <authorList>
            <person name="Imhoff J.F."/>
            <person name="Rahn T."/>
            <person name="Kunzel S."/>
            <person name="Keller A."/>
            <person name="Neulinger S.C."/>
        </authorList>
    </citation>
    <scope>NUCLEOTIDE SEQUENCE</scope>
    <source>
        <strain evidence="2">IM 151</strain>
    </source>
</reference>
<name>A0ABS1DNI1_RUBGE</name>
<reference evidence="2" key="1">
    <citation type="submission" date="2017-08" db="EMBL/GenBank/DDBJ databases">
        <authorList>
            <person name="Imhoff J.F."/>
            <person name="Rahn T."/>
            <person name="Kuenzel S."/>
            <person name="Neulinger S.C."/>
        </authorList>
    </citation>
    <scope>NUCLEOTIDE SEQUENCE</scope>
    <source>
        <strain evidence="2">IM 151</strain>
    </source>
</reference>
<gene>
    <name evidence="2" type="ORF">CKO43_01825</name>
</gene>
<accession>A0ABS1DNI1</accession>
<feature type="transmembrane region" description="Helical" evidence="1">
    <location>
        <begin position="126"/>
        <end position="153"/>
    </location>
</feature>
<evidence type="ECO:0000256" key="1">
    <source>
        <dbReference type="SAM" id="Phobius"/>
    </source>
</evidence>
<dbReference type="RefSeq" id="WP_200225271.1">
    <property type="nucleotide sequence ID" value="NZ_NRRT01000001.1"/>
</dbReference>
<dbReference type="EMBL" id="NRRU01000004">
    <property type="protein sequence ID" value="MBK1711516.1"/>
    <property type="molecule type" value="Genomic_DNA"/>
</dbReference>
<keyword evidence="3" id="KW-1185">Reference proteome</keyword>
<proteinExistence type="predicted"/>
<protein>
    <submittedName>
        <fullName evidence="2">Uncharacterized protein</fullName>
    </submittedName>
</protein>
<keyword evidence="1" id="KW-1133">Transmembrane helix</keyword>
<dbReference type="Proteomes" id="UP001041814">
    <property type="component" value="Unassembled WGS sequence"/>
</dbReference>
<organism evidence="2 3">
    <name type="scientific">Rubrivivax gelatinosus</name>
    <name type="common">Rhodocyclus gelatinosus</name>
    <name type="synonym">Rhodopseudomonas gelatinosa</name>
    <dbReference type="NCBI Taxonomy" id="28068"/>
    <lineage>
        <taxon>Bacteria</taxon>
        <taxon>Pseudomonadati</taxon>
        <taxon>Pseudomonadota</taxon>
        <taxon>Betaproteobacteria</taxon>
        <taxon>Burkholderiales</taxon>
        <taxon>Sphaerotilaceae</taxon>
        <taxon>Rubrivivax</taxon>
    </lineage>
</organism>
<sequence length="154" mass="16422">MEGPKTVREALLADVLGEALELIRRVEALPPLVEDTRSAMLDAAQTLTSTVGSVKTSIEALGATAQRRMAEFMIRSADEARRQVIEEQTRAMVKASKTVVAQELAPALNGVAAQLRSLGREQTANYVLQVALGAVAGIVSSLGTTVLVLRFLVH</sequence>